<keyword evidence="1" id="KW-0732">Signal</keyword>
<dbReference type="Proteomes" id="UP001155059">
    <property type="component" value="Unassembled WGS sequence"/>
</dbReference>
<accession>A0A9X1Z0E9</accession>
<gene>
    <name evidence="3" type="ORF">M1B34_19310</name>
</gene>
<feature type="chain" id="PRO_5040829718" evidence="1">
    <location>
        <begin position="28"/>
        <end position="142"/>
    </location>
</feature>
<feature type="signal peptide" evidence="1">
    <location>
        <begin position="1"/>
        <end position="27"/>
    </location>
</feature>
<comment type="caution">
    <text evidence="3">The sequence shown here is derived from an EMBL/GenBank/DDBJ whole genome shotgun (WGS) entry which is preliminary data.</text>
</comment>
<dbReference type="InterPro" id="IPR009739">
    <property type="entry name" value="LprI-like_N"/>
</dbReference>
<reference evidence="3 4" key="1">
    <citation type="journal article" date="2022" name="Int. J. Syst. Evol. Microbiol.">
        <title>Pseudomonas aegrilactucae sp. nov. and Pseudomonas morbosilactucae sp. nov., pathogens causing bacterial rot of lettuce in Japan.</title>
        <authorList>
            <person name="Sawada H."/>
            <person name="Fujikawa T."/>
            <person name="Satou M."/>
        </authorList>
    </citation>
    <scope>NUCLEOTIDE SEQUENCE [LARGE SCALE GENOMIC DNA]</scope>
    <source>
        <strain evidence="3 4">MAFF 302030</strain>
    </source>
</reference>
<protein>
    <submittedName>
        <fullName evidence="3">DUF1311 domain-containing protein</fullName>
    </submittedName>
</protein>
<evidence type="ECO:0000313" key="3">
    <source>
        <dbReference type="EMBL" id="MCK9799795.1"/>
    </source>
</evidence>
<dbReference type="Gene3D" id="1.20.1270.180">
    <property type="match status" value="1"/>
</dbReference>
<dbReference type="AlphaFoldDB" id="A0A9X1Z0E9"/>
<name>A0A9X1Z0E9_9PSED</name>
<dbReference type="EMBL" id="JALQCW010000051">
    <property type="protein sequence ID" value="MCK9799795.1"/>
    <property type="molecule type" value="Genomic_DNA"/>
</dbReference>
<sequence>MRHQPRHRRFVAALTLLTCSGLAPAWAADLDCQRRQTSVEVDRCAHLDKERADATLNASYQRLLGRVQHQYQASPVLEQEFLGKLKNAQRAWIKYRDTHCVVEAFEVQPGMPAHTTLINACVARLSQERARDLDQTLPECCS</sequence>
<organism evidence="3 4">
    <name type="scientific">Pseudomonas morbosilactucae</name>
    <dbReference type="NCBI Taxonomy" id="2938197"/>
    <lineage>
        <taxon>Bacteria</taxon>
        <taxon>Pseudomonadati</taxon>
        <taxon>Pseudomonadota</taxon>
        <taxon>Gammaproteobacteria</taxon>
        <taxon>Pseudomonadales</taxon>
        <taxon>Pseudomonadaceae</taxon>
        <taxon>Pseudomonas</taxon>
    </lineage>
</organism>
<proteinExistence type="predicted"/>
<feature type="domain" description="Lysozyme inhibitor LprI-like N-terminal" evidence="2">
    <location>
        <begin position="33"/>
        <end position="133"/>
    </location>
</feature>
<evidence type="ECO:0000313" key="4">
    <source>
        <dbReference type="Proteomes" id="UP001155059"/>
    </source>
</evidence>
<reference evidence="3 4" key="2">
    <citation type="journal article" date="2023" name="Plant Pathol.">
        <title>Dismantling and reorganizing Pseudomonas marginalis sensu#lato.</title>
        <authorList>
            <person name="Sawada H."/>
            <person name="Fujikawa T."/>
            <person name="Satou M."/>
        </authorList>
    </citation>
    <scope>NUCLEOTIDE SEQUENCE [LARGE SCALE GENOMIC DNA]</scope>
    <source>
        <strain evidence="3 4">MAFF 302030</strain>
    </source>
</reference>
<evidence type="ECO:0000256" key="1">
    <source>
        <dbReference type="SAM" id="SignalP"/>
    </source>
</evidence>
<dbReference type="Pfam" id="PF07007">
    <property type="entry name" value="LprI"/>
    <property type="match status" value="1"/>
</dbReference>
<dbReference type="RefSeq" id="WP_268265982.1">
    <property type="nucleotide sequence ID" value="NZ_JALQCW010000051.1"/>
</dbReference>
<evidence type="ECO:0000259" key="2">
    <source>
        <dbReference type="Pfam" id="PF07007"/>
    </source>
</evidence>